<accession>A0A9Q0S8E1</accession>
<feature type="chain" id="PRO_5040416888" description="Protein sleepless" evidence="1">
    <location>
        <begin position="20"/>
        <end position="44"/>
    </location>
</feature>
<dbReference type="EMBL" id="WJQU01000001">
    <property type="protein sequence ID" value="KAJ6647050.1"/>
    <property type="molecule type" value="Genomic_DNA"/>
</dbReference>
<dbReference type="AlphaFoldDB" id="A0A9Q0S8E1"/>
<proteinExistence type="predicted"/>
<keyword evidence="3" id="KW-1185">Reference proteome</keyword>
<evidence type="ECO:0000313" key="3">
    <source>
        <dbReference type="Proteomes" id="UP001151699"/>
    </source>
</evidence>
<comment type="caution">
    <text evidence="2">The sequence shown here is derived from an EMBL/GenBank/DDBJ whole genome shotgun (WGS) entry which is preliminary data.</text>
</comment>
<evidence type="ECO:0000313" key="2">
    <source>
        <dbReference type="EMBL" id="KAJ6647050.1"/>
    </source>
</evidence>
<gene>
    <name evidence="2" type="ORF">Bhyg_02268</name>
</gene>
<dbReference type="OrthoDB" id="6582325at2759"/>
<feature type="signal peptide" evidence="1">
    <location>
        <begin position="1"/>
        <end position="19"/>
    </location>
</feature>
<protein>
    <recommendedName>
        <fullName evidence="4">Protein sleepless</fullName>
    </recommendedName>
</protein>
<organism evidence="2 3">
    <name type="scientific">Pseudolycoriella hygida</name>
    <dbReference type="NCBI Taxonomy" id="35572"/>
    <lineage>
        <taxon>Eukaryota</taxon>
        <taxon>Metazoa</taxon>
        <taxon>Ecdysozoa</taxon>
        <taxon>Arthropoda</taxon>
        <taxon>Hexapoda</taxon>
        <taxon>Insecta</taxon>
        <taxon>Pterygota</taxon>
        <taxon>Neoptera</taxon>
        <taxon>Endopterygota</taxon>
        <taxon>Diptera</taxon>
        <taxon>Nematocera</taxon>
        <taxon>Sciaroidea</taxon>
        <taxon>Sciaridae</taxon>
        <taxon>Pseudolycoriella</taxon>
    </lineage>
</organism>
<reference evidence="2" key="1">
    <citation type="submission" date="2022-07" db="EMBL/GenBank/DDBJ databases">
        <authorList>
            <person name="Trinca V."/>
            <person name="Uliana J.V.C."/>
            <person name="Torres T.T."/>
            <person name="Ward R.J."/>
            <person name="Monesi N."/>
        </authorList>
    </citation>
    <scope>NUCLEOTIDE SEQUENCE</scope>
    <source>
        <strain evidence="2">HSMRA1968</strain>
        <tissue evidence="2">Whole embryos</tissue>
    </source>
</reference>
<evidence type="ECO:0008006" key="4">
    <source>
        <dbReference type="Google" id="ProtNLM"/>
    </source>
</evidence>
<sequence length="44" mass="4678">MCALINIFLIALLVQSGLAIKCYNCDSATNEGCANMTDSNLVPE</sequence>
<evidence type="ECO:0000256" key="1">
    <source>
        <dbReference type="SAM" id="SignalP"/>
    </source>
</evidence>
<name>A0A9Q0S8E1_9DIPT</name>
<keyword evidence="1" id="KW-0732">Signal</keyword>
<dbReference type="Proteomes" id="UP001151699">
    <property type="component" value="Chromosome A"/>
</dbReference>